<dbReference type="PROSITE" id="PS00232">
    <property type="entry name" value="CADHERIN_1"/>
    <property type="match status" value="1"/>
</dbReference>
<comment type="caution">
    <text evidence="12">The sequence shown here is derived from an EMBL/GenBank/DDBJ whole genome shotgun (WGS) entry which is preliminary data.</text>
</comment>
<organism evidence="12 13">
    <name type="scientific">Caenorhabditis bovis</name>
    <dbReference type="NCBI Taxonomy" id="2654633"/>
    <lineage>
        <taxon>Eukaryota</taxon>
        <taxon>Metazoa</taxon>
        <taxon>Ecdysozoa</taxon>
        <taxon>Nematoda</taxon>
        <taxon>Chromadorea</taxon>
        <taxon>Rhabditida</taxon>
        <taxon>Rhabditina</taxon>
        <taxon>Rhabditomorpha</taxon>
        <taxon>Rhabditoidea</taxon>
        <taxon>Rhabditidae</taxon>
        <taxon>Peloderinae</taxon>
        <taxon>Caenorhabditis</taxon>
    </lineage>
</organism>
<keyword evidence="2" id="KW-0812">Transmembrane</keyword>
<evidence type="ECO:0000256" key="2">
    <source>
        <dbReference type="ARBA" id="ARBA00022692"/>
    </source>
</evidence>
<evidence type="ECO:0000256" key="6">
    <source>
        <dbReference type="ARBA" id="ARBA00022989"/>
    </source>
</evidence>
<dbReference type="Proteomes" id="UP000494206">
    <property type="component" value="Unassembled WGS sequence"/>
</dbReference>
<dbReference type="InterPro" id="IPR050174">
    <property type="entry name" value="Protocadherin/Cadherin-CA"/>
</dbReference>
<dbReference type="GO" id="GO:0005509">
    <property type="term" value="F:calcium ion binding"/>
    <property type="evidence" value="ECO:0007669"/>
    <property type="project" value="UniProtKB-UniRule"/>
</dbReference>
<sequence length="562" mass="62069">MTICNFYLLSLLLLLLLLLNDCESSSRLVVPESAPIGHVIGYVAGKPEQSQIPRYFVVFPDEQTSKFIKVDERSGEITTIAHLDYEKRAKFEIVAVKVDNDGETIDVSIEVEDENDNSPSFAHENIKLNISEFAQLGSAFPLPVVTDGDGPNYDVHRFAILHGNVNNVFKVVSRRVNDQLQADLVVNGQLDREFRDKYELVVEAEDGGRPPRVGQCRVQIEILDANDNAPIFEKSRYSTTIAANTSIGTTIVVVRASDADIGDNSRIRYEIRKTASPSNGFFEISPETGVVRSVGHLLPASMHDVIVVATDHGTPALSSSAIVSVSVLGATLSAPPIDVIWLVESSLMENATIGSIVARASIADEYRDTRLKLIGCPVICPQQTDKSHVYLLLLCGILDRETTDEYHMKFVLEKDGHVIIEHPMLLTIGDVNDNAPQWHNRQIHISLNRTQGGARTLTAKDPDLGQNGWVRYSVLDTDLVAIDKETGRVYVPKAIDCDVGPEIKFRIRAEDGGNPPLFSDLQVFADLVDAESQPPQFVKPLWRVEIPEDTPIGTCIVKVRLF</sequence>
<dbReference type="SUPFAM" id="SSF49313">
    <property type="entry name" value="Cadherin-like"/>
    <property type="match status" value="4"/>
</dbReference>
<proteinExistence type="predicted"/>
<evidence type="ECO:0000256" key="3">
    <source>
        <dbReference type="ARBA" id="ARBA00022729"/>
    </source>
</evidence>
<keyword evidence="13" id="KW-1185">Reference proteome</keyword>
<evidence type="ECO:0000259" key="11">
    <source>
        <dbReference type="PROSITE" id="PS50268"/>
    </source>
</evidence>
<dbReference type="PANTHER" id="PTHR24028:SF328">
    <property type="entry name" value="CADHERIN-3"/>
    <property type="match status" value="1"/>
</dbReference>
<protein>
    <recommendedName>
        <fullName evidence="11">Cadherin domain-containing protein</fullName>
    </recommendedName>
</protein>
<keyword evidence="7" id="KW-0472">Membrane</keyword>
<feature type="domain" description="Cadherin" evidence="11">
    <location>
        <begin position="456"/>
        <end position="537"/>
    </location>
</feature>
<dbReference type="PANTHER" id="PTHR24028">
    <property type="entry name" value="CADHERIN-87A"/>
    <property type="match status" value="1"/>
</dbReference>
<evidence type="ECO:0000256" key="10">
    <source>
        <dbReference type="SAM" id="SignalP"/>
    </source>
</evidence>
<evidence type="ECO:0000313" key="13">
    <source>
        <dbReference type="Proteomes" id="UP000494206"/>
    </source>
</evidence>
<keyword evidence="5 9" id="KW-0106">Calcium</keyword>
<keyword evidence="8" id="KW-0325">Glycoprotein</keyword>
<feature type="chain" id="PRO_5035904506" description="Cadherin domain-containing protein" evidence="10">
    <location>
        <begin position="25"/>
        <end position="562"/>
    </location>
</feature>
<dbReference type="Pfam" id="PF00028">
    <property type="entry name" value="Cadherin"/>
    <property type="match status" value="3"/>
</dbReference>
<dbReference type="InterPro" id="IPR002126">
    <property type="entry name" value="Cadherin-like_dom"/>
</dbReference>
<dbReference type="PROSITE" id="PS50268">
    <property type="entry name" value="CADHERIN_2"/>
    <property type="match status" value="5"/>
</dbReference>
<dbReference type="AlphaFoldDB" id="A0A8S1EN45"/>
<comment type="subcellular location">
    <subcellularLocation>
        <location evidence="1">Membrane</location>
        <topology evidence="1">Single-pass membrane protein</topology>
    </subcellularLocation>
</comment>
<keyword evidence="6" id="KW-1133">Transmembrane helix</keyword>
<keyword evidence="4" id="KW-0677">Repeat</keyword>
<accession>A0A8S1EN45</accession>
<evidence type="ECO:0000256" key="1">
    <source>
        <dbReference type="ARBA" id="ARBA00004167"/>
    </source>
</evidence>
<feature type="domain" description="Cadherin" evidence="11">
    <location>
        <begin position="22"/>
        <end position="121"/>
    </location>
</feature>
<feature type="signal peptide" evidence="10">
    <location>
        <begin position="1"/>
        <end position="24"/>
    </location>
</feature>
<dbReference type="GO" id="GO:0005886">
    <property type="term" value="C:plasma membrane"/>
    <property type="evidence" value="ECO:0007669"/>
    <property type="project" value="InterPro"/>
</dbReference>
<dbReference type="FunFam" id="2.60.40.60:FF:000033">
    <property type="entry name" value="FAT atypical cadherin 1"/>
    <property type="match status" value="1"/>
</dbReference>
<dbReference type="CDD" id="cd11304">
    <property type="entry name" value="Cadherin_repeat"/>
    <property type="match status" value="4"/>
</dbReference>
<evidence type="ECO:0000256" key="5">
    <source>
        <dbReference type="ARBA" id="ARBA00022837"/>
    </source>
</evidence>
<evidence type="ECO:0000256" key="7">
    <source>
        <dbReference type="ARBA" id="ARBA00023136"/>
    </source>
</evidence>
<dbReference type="PRINTS" id="PR00205">
    <property type="entry name" value="CADHERIN"/>
</dbReference>
<dbReference type="FunFam" id="2.60.40.60:FF:000449">
    <property type="entry name" value="Predicted protein"/>
    <property type="match status" value="1"/>
</dbReference>
<dbReference type="SMART" id="SM00112">
    <property type="entry name" value="CA"/>
    <property type="match status" value="5"/>
</dbReference>
<evidence type="ECO:0000256" key="4">
    <source>
        <dbReference type="ARBA" id="ARBA00022737"/>
    </source>
</evidence>
<evidence type="ECO:0000313" key="12">
    <source>
        <dbReference type="EMBL" id="CAB3401583.1"/>
    </source>
</evidence>
<name>A0A8S1EN45_9PELO</name>
<feature type="domain" description="Cadherin" evidence="11">
    <location>
        <begin position="233"/>
        <end position="337"/>
    </location>
</feature>
<dbReference type="InterPro" id="IPR020894">
    <property type="entry name" value="Cadherin_CS"/>
</dbReference>
<dbReference type="InterPro" id="IPR015919">
    <property type="entry name" value="Cadherin-like_sf"/>
</dbReference>
<feature type="domain" description="Cadherin" evidence="11">
    <location>
        <begin position="122"/>
        <end position="232"/>
    </location>
</feature>
<dbReference type="GO" id="GO:0007156">
    <property type="term" value="P:homophilic cell adhesion via plasma membrane adhesion molecules"/>
    <property type="evidence" value="ECO:0007669"/>
    <property type="project" value="InterPro"/>
</dbReference>
<evidence type="ECO:0000256" key="8">
    <source>
        <dbReference type="ARBA" id="ARBA00023180"/>
    </source>
</evidence>
<dbReference type="EMBL" id="CADEPM010000003">
    <property type="protein sequence ID" value="CAB3401583.1"/>
    <property type="molecule type" value="Genomic_DNA"/>
</dbReference>
<dbReference type="OrthoDB" id="6252479at2759"/>
<keyword evidence="3 10" id="KW-0732">Signal</keyword>
<feature type="domain" description="Cadherin" evidence="11">
    <location>
        <begin position="398"/>
        <end position="438"/>
    </location>
</feature>
<gene>
    <name evidence="12" type="ORF">CBOVIS_LOCUS4311</name>
</gene>
<evidence type="ECO:0000256" key="9">
    <source>
        <dbReference type="PROSITE-ProRule" id="PRU00043"/>
    </source>
</evidence>
<dbReference type="Gene3D" id="2.60.40.60">
    <property type="entry name" value="Cadherins"/>
    <property type="match status" value="4"/>
</dbReference>
<reference evidence="12 13" key="1">
    <citation type="submission" date="2020-04" db="EMBL/GenBank/DDBJ databases">
        <authorList>
            <person name="Laetsch R D."/>
            <person name="Stevens L."/>
            <person name="Kumar S."/>
            <person name="Blaxter L. M."/>
        </authorList>
    </citation>
    <scope>NUCLEOTIDE SEQUENCE [LARGE SCALE GENOMIC DNA]</scope>
</reference>